<organism evidence="1 2">
    <name type="scientific">Plasmopara halstedii</name>
    <name type="common">Downy mildew of sunflower</name>
    <dbReference type="NCBI Taxonomy" id="4781"/>
    <lineage>
        <taxon>Eukaryota</taxon>
        <taxon>Sar</taxon>
        <taxon>Stramenopiles</taxon>
        <taxon>Oomycota</taxon>
        <taxon>Peronosporomycetes</taxon>
        <taxon>Peronosporales</taxon>
        <taxon>Peronosporaceae</taxon>
        <taxon>Plasmopara</taxon>
    </lineage>
</organism>
<dbReference type="RefSeq" id="XP_024582204.1">
    <property type="nucleotide sequence ID" value="XM_024716624.1"/>
</dbReference>
<dbReference type="EMBL" id="CCYD01001640">
    <property type="protein sequence ID" value="CEG45835.1"/>
    <property type="molecule type" value="Genomic_DNA"/>
</dbReference>
<protein>
    <recommendedName>
        <fullName evidence="3">CRN-like protein</fullName>
    </recommendedName>
</protein>
<reference evidence="2" key="1">
    <citation type="submission" date="2014-09" db="EMBL/GenBank/DDBJ databases">
        <authorList>
            <person name="Sharma Rahul"/>
            <person name="Thines Marco"/>
        </authorList>
    </citation>
    <scope>NUCLEOTIDE SEQUENCE [LARGE SCALE GENOMIC DNA]</scope>
</reference>
<dbReference type="AlphaFoldDB" id="A0A0N7L718"/>
<evidence type="ECO:0000313" key="1">
    <source>
        <dbReference type="EMBL" id="CEG45835.1"/>
    </source>
</evidence>
<dbReference type="OrthoDB" id="74661at2759"/>
<dbReference type="Proteomes" id="UP000054928">
    <property type="component" value="Unassembled WGS sequence"/>
</dbReference>
<sequence>MYEQTVLGKRKIYRHSSPGSTLLTELNIRLQATDAVEFASGDVTHVEPFTWDCNSDERGQDIALTEEQQRERYRAYMEANIGDVLKRNRLCVYRVVKGKDILKAEIPGHNIKLVGRTDMIILSDLVLKNPLDLGMLPNVRLLIEVKRKVTECAMSQALSELIALDVLVDEPVMALLTDLIDHWQFLWVSDTTHNHGNIRSATIHDPSEAFAVIRTLLDQSPDADKEISLPCFQEPVKRHKLSRVLPSIAEATGFVSASNDTMTFPVY</sequence>
<dbReference type="GeneID" id="36397161"/>
<keyword evidence="2" id="KW-1185">Reference proteome</keyword>
<evidence type="ECO:0000313" key="2">
    <source>
        <dbReference type="Proteomes" id="UP000054928"/>
    </source>
</evidence>
<accession>A0A0N7L718</accession>
<name>A0A0N7L718_PLAHL</name>
<proteinExistence type="predicted"/>
<evidence type="ECO:0008006" key="3">
    <source>
        <dbReference type="Google" id="ProtNLM"/>
    </source>
</evidence>